<evidence type="ECO:0000256" key="4">
    <source>
        <dbReference type="ARBA" id="ARBA00019623"/>
    </source>
</evidence>
<keyword evidence="6 8" id="KW-0326">Glycosidase</keyword>
<evidence type="ECO:0000256" key="5">
    <source>
        <dbReference type="ARBA" id="ARBA00022801"/>
    </source>
</evidence>
<dbReference type="SUPFAM" id="SSF49899">
    <property type="entry name" value="Concanavalin A-like lectins/glucanases"/>
    <property type="match status" value="1"/>
</dbReference>
<feature type="domain" description="Glycosyl hydrolase family 32 C-terminal" evidence="11">
    <location>
        <begin position="380"/>
        <end position="414"/>
    </location>
</feature>
<evidence type="ECO:0000256" key="1">
    <source>
        <dbReference type="ARBA" id="ARBA00004914"/>
    </source>
</evidence>
<dbReference type="InterPro" id="IPR013320">
    <property type="entry name" value="ConA-like_dom_sf"/>
</dbReference>
<dbReference type="InterPro" id="IPR006232">
    <property type="entry name" value="Suc6P_hydrolase"/>
</dbReference>
<comment type="pathway">
    <text evidence="1 9">Glycan biosynthesis; sucrose metabolism.</text>
</comment>
<keyword evidence="5 8" id="KW-0378">Hydrolase</keyword>
<dbReference type="InterPro" id="IPR001362">
    <property type="entry name" value="Glyco_hydro_32"/>
</dbReference>
<dbReference type="NCBIfam" id="TIGR01322">
    <property type="entry name" value="scrB_fam"/>
    <property type="match status" value="1"/>
</dbReference>
<dbReference type="InterPro" id="IPR018053">
    <property type="entry name" value="Glyco_hydro_32_AS"/>
</dbReference>
<dbReference type="PANTHER" id="PTHR43101">
    <property type="entry name" value="BETA-FRUCTOSIDASE"/>
    <property type="match status" value="1"/>
</dbReference>
<dbReference type="SUPFAM" id="SSF75005">
    <property type="entry name" value="Arabinanase/levansucrase/invertase"/>
    <property type="match status" value="1"/>
</dbReference>
<proteinExistence type="inferred from homology"/>
<evidence type="ECO:0000256" key="6">
    <source>
        <dbReference type="ARBA" id="ARBA00023295"/>
    </source>
</evidence>
<protein>
    <recommendedName>
        <fullName evidence="4 8">Sucrose-6-phosphate hydrolase</fullName>
        <ecNumber evidence="3 8">3.2.1.26</ecNumber>
    </recommendedName>
    <alternativeName>
        <fullName evidence="7 9">Invertase</fullName>
    </alternativeName>
</protein>
<evidence type="ECO:0000256" key="3">
    <source>
        <dbReference type="ARBA" id="ARBA00012758"/>
    </source>
</evidence>
<dbReference type="InterPro" id="IPR013189">
    <property type="entry name" value="Glyco_hydro_32_C"/>
</dbReference>
<dbReference type="InterPro" id="IPR051214">
    <property type="entry name" value="GH32_Enzymes"/>
</dbReference>
<keyword evidence="9" id="KW-0119">Carbohydrate metabolism</keyword>
<gene>
    <name evidence="13" type="ORF">GKD88_06350</name>
    <name evidence="12" type="ORF">GKE08_06555</name>
</gene>
<dbReference type="Gene3D" id="2.115.10.20">
    <property type="entry name" value="Glycosyl hydrolase domain, family 43"/>
    <property type="match status" value="1"/>
</dbReference>
<dbReference type="GO" id="GO:0005737">
    <property type="term" value="C:cytoplasm"/>
    <property type="evidence" value="ECO:0007669"/>
    <property type="project" value="UniProtKB-SubCell"/>
</dbReference>
<reference evidence="14 15" key="1">
    <citation type="journal article" date="2019" name="Nat. Med.">
        <title>A library of human gut bacterial isolates paired with longitudinal multiomics data enables mechanistic microbiome research.</title>
        <authorList>
            <person name="Poyet M."/>
            <person name="Groussin M."/>
            <person name="Gibbons S.M."/>
            <person name="Avila-Pacheco J."/>
            <person name="Jiang X."/>
            <person name="Kearney S.M."/>
            <person name="Perrotta A.R."/>
            <person name="Berdy B."/>
            <person name="Zhao S."/>
            <person name="Lieberman T.D."/>
            <person name="Swanson P.K."/>
            <person name="Smith M."/>
            <person name="Roesemann S."/>
            <person name="Alexander J.E."/>
            <person name="Rich S.A."/>
            <person name="Livny J."/>
            <person name="Vlamakis H."/>
            <person name="Clish C."/>
            <person name="Bullock K."/>
            <person name="Deik A."/>
            <person name="Scott J."/>
            <person name="Pierce K.A."/>
            <person name="Xavier R.J."/>
            <person name="Alm E.J."/>
        </authorList>
    </citation>
    <scope>NUCLEOTIDE SEQUENCE [LARGE SCALE GENOMIC DNA]</scope>
    <source>
        <strain evidence="12 14">BIOML-A4</strain>
        <strain evidence="13 15">BIOML-A5</strain>
    </source>
</reference>
<evidence type="ECO:0000313" key="13">
    <source>
        <dbReference type="EMBL" id="MSC32736.1"/>
    </source>
</evidence>
<dbReference type="InterPro" id="IPR013148">
    <property type="entry name" value="Glyco_hydro_32_N"/>
</dbReference>
<dbReference type="UniPathway" id="UPA00238"/>
<dbReference type="CDD" id="cd18623">
    <property type="entry name" value="GH32_ScrB-like"/>
    <property type="match status" value="1"/>
</dbReference>
<dbReference type="InterPro" id="IPR023296">
    <property type="entry name" value="Glyco_hydro_beta-prop_sf"/>
</dbReference>
<evidence type="ECO:0000256" key="7">
    <source>
        <dbReference type="ARBA" id="ARBA00033367"/>
    </source>
</evidence>
<dbReference type="Gene3D" id="2.60.120.560">
    <property type="entry name" value="Exo-inulinase, domain 1"/>
    <property type="match status" value="1"/>
</dbReference>
<comment type="catalytic activity">
    <reaction evidence="8">
        <text>Hydrolysis of terminal non-reducing beta-D-fructofuranoside residues in beta-D-fructofuranosides.</text>
        <dbReference type="EC" id="3.2.1.26"/>
    </reaction>
</comment>
<dbReference type="Pfam" id="PF08244">
    <property type="entry name" value="Glyco_hydro_32C"/>
    <property type="match status" value="1"/>
</dbReference>
<dbReference type="AlphaFoldDB" id="A0A6N7S5M8"/>
<comment type="function">
    <text evidence="9">Enables the bacterium to metabolize sucrose as a sole carbon source.</text>
</comment>
<dbReference type="EMBL" id="WKPJ01000007">
    <property type="protein sequence ID" value="MSA88982.1"/>
    <property type="molecule type" value="Genomic_DNA"/>
</dbReference>
<dbReference type="Proteomes" id="UP000480929">
    <property type="component" value="Unassembled WGS sequence"/>
</dbReference>
<evidence type="ECO:0000259" key="11">
    <source>
        <dbReference type="Pfam" id="PF08244"/>
    </source>
</evidence>
<evidence type="ECO:0000256" key="8">
    <source>
        <dbReference type="RuleBase" id="RU362110"/>
    </source>
</evidence>
<feature type="domain" description="Glycosyl hydrolase family 32 N-terminal" evidence="10">
    <location>
        <begin position="9"/>
        <end position="306"/>
    </location>
</feature>
<comment type="similarity">
    <text evidence="2 8">Belongs to the glycosyl hydrolase 32 family.</text>
</comment>
<dbReference type="Pfam" id="PF00251">
    <property type="entry name" value="Glyco_hydro_32N"/>
    <property type="match status" value="1"/>
</dbReference>
<dbReference type="RefSeq" id="WP_154238383.1">
    <property type="nucleotide sequence ID" value="NZ_CALJPI010000038.1"/>
</dbReference>
<dbReference type="OrthoDB" id="9759709at2"/>
<comment type="caution">
    <text evidence="12">The sequence shown here is derived from an EMBL/GenBank/DDBJ whole genome shotgun (WGS) entry which is preliminary data.</text>
</comment>
<organism evidence="12 14">
    <name type="scientific">Holdemania massiliensis</name>
    <dbReference type="NCBI Taxonomy" id="1468449"/>
    <lineage>
        <taxon>Bacteria</taxon>
        <taxon>Bacillati</taxon>
        <taxon>Bacillota</taxon>
        <taxon>Erysipelotrichia</taxon>
        <taxon>Erysipelotrichales</taxon>
        <taxon>Erysipelotrichaceae</taxon>
        <taxon>Holdemania</taxon>
    </lineage>
</organism>
<comment type="subcellular location">
    <subcellularLocation>
        <location evidence="9">Cytoplasm</location>
    </subcellularLocation>
</comment>
<dbReference type="Proteomes" id="UP000433575">
    <property type="component" value="Unassembled WGS sequence"/>
</dbReference>
<dbReference type="GO" id="GO:0004564">
    <property type="term" value="F:beta-fructofuranosidase activity"/>
    <property type="evidence" value="ECO:0007669"/>
    <property type="project" value="UniProtKB-EC"/>
</dbReference>
<dbReference type="EC" id="3.2.1.26" evidence="3 8"/>
<sequence>MNDYRLTSHLAPKRGWLNDPNGLCVHQGVIHIFYQADPDSLTGKRKAWGHFTTTDFVHYTDCGLAIEPTEAFERHGAYSGSALSVGDQLHLFYTGNVKEPGDHDFIRSGRQHNTIHALSNGKTVDHKHVVLSNADYPDFCSCHVRDPKVNKIAEGYEMVLGARTLDDEGCVLRYTSMDLEHWQLNAVLRSQNKMGYMWECPDLLHFDDVDVLLCCPQGLTRQGYHYENVYDNGYFLIQQDQAKTYRTLDYGFDFYAPQTFEDSRGRRILIGWMGLPDTDYTIPTKTWMHALTLPRQLRYEEGQLKQRVIDELQPTHLLTAKTTQAQAPQACVLKMQPQKSLTLAIDTLKIQYADGLFTLDCSACGEGRTQRHVELPNLDTLELYLDVSSVEIFLNDGQFSLTSRCFFDTAIRTIQADCEFDLYDAMAIEIESRDIQ</sequence>
<dbReference type="PANTHER" id="PTHR43101:SF1">
    <property type="entry name" value="BETA-FRUCTOSIDASE"/>
    <property type="match status" value="1"/>
</dbReference>
<evidence type="ECO:0000313" key="15">
    <source>
        <dbReference type="Proteomes" id="UP000480929"/>
    </source>
</evidence>
<evidence type="ECO:0000313" key="14">
    <source>
        <dbReference type="Proteomes" id="UP000433575"/>
    </source>
</evidence>
<dbReference type="SMART" id="SM00640">
    <property type="entry name" value="Glyco_32"/>
    <property type="match status" value="1"/>
</dbReference>
<evidence type="ECO:0000259" key="10">
    <source>
        <dbReference type="Pfam" id="PF00251"/>
    </source>
</evidence>
<accession>A0A6N7S5M8</accession>
<evidence type="ECO:0000256" key="2">
    <source>
        <dbReference type="ARBA" id="ARBA00009902"/>
    </source>
</evidence>
<keyword evidence="15" id="KW-1185">Reference proteome</keyword>
<dbReference type="PROSITE" id="PS00609">
    <property type="entry name" value="GLYCOSYL_HYDROL_F32"/>
    <property type="match status" value="1"/>
</dbReference>
<evidence type="ECO:0000313" key="12">
    <source>
        <dbReference type="EMBL" id="MSA88982.1"/>
    </source>
</evidence>
<dbReference type="EMBL" id="WKPI01000008">
    <property type="protein sequence ID" value="MSC32736.1"/>
    <property type="molecule type" value="Genomic_DNA"/>
</dbReference>
<keyword evidence="9" id="KW-0963">Cytoplasm</keyword>
<name>A0A6N7S5M8_9FIRM</name>
<evidence type="ECO:0000256" key="9">
    <source>
        <dbReference type="RuleBase" id="RU365015"/>
    </source>
</evidence>
<dbReference type="GO" id="GO:0005985">
    <property type="term" value="P:sucrose metabolic process"/>
    <property type="evidence" value="ECO:0007669"/>
    <property type="project" value="UniProtKB-UniPathway"/>
</dbReference>